<dbReference type="EMBL" id="JBFOLJ010000001">
    <property type="protein sequence ID" value="KAL2558166.1"/>
    <property type="molecule type" value="Genomic_DNA"/>
</dbReference>
<name>A0ABD1X870_9LAMI</name>
<dbReference type="Proteomes" id="UP001604277">
    <property type="component" value="Unassembled WGS sequence"/>
</dbReference>
<keyword evidence="3" id="KW-1185">Reference proteome</keyword>
<reference evidence="3" key="1">
    <citation type="submission" date="2024-07" db="EMBL/GenBank/DDBJ databases">
        <title>Two chromosome-level genome assemblies of Korean endemic species Abeliophyllum distichum and Forsythia ovata (Oleaceae).</title>
        <authorList>
            <person name="Jang H."/>
        </authorList>
    </citation>
    <scope>NUCLEOTIDE SEQUENCE [LARGE SCALE GENOMIC DNA]</scope>
</reference>
<gene>
    <name evidence="2" type="ORF">Fot_02905</name>
</gene>
<sequence>MAEKICELEGKIVENEVEKQSEFPEDSDFNPKRLRDEIEEIVVSEGGEIPKKKRNRRHKKMSISQTVSNLAEQVKMLVQENKARITLSSGRIVDEEKVGVETRVPEASHTHPHNDPMDFRRY</sequence>
<accession>A0ABD1X870</accession>
<comment type="caution">
    <text evidence="2">The sequence shown here is derived from an EMBL/GenBank/DDBJ whole genome shotgun (WGS) entry which is preliminary data.</text>
</comment>
<evidence type="ECO:0000313" key="3">
    <source>
        <dbReference type="Proteomes" id="UP001604277"/>
    </source>
</evidence>
<feature type="region of interest" description="Disordered" evidence="1">
    <location>
        <begin position="99"/>
        <end position="122"/>
    </location>
</feature>
<evidence type="ECO:0000256" key="1">
    <source>
        <dbReference type="SAM" id="MobiDB-lite"/>
    </source>
</evidence>
<proteinExistence type="predicted"/>
<dbReference type="AlphaFoldDB" id="A0ABD1X870"/>
<evidence type="ECO:0000313" key="2">
    <source>
        <dbReference type="EMBL" id="KAL2558166.1"/>
    </source>
</evidence>
<organism evidence="2 3">
    <name type="scientific">Forsythia ovata</name>
    <dbReference type="NCBI Taxonomy" id="205694"/>
    <lineage>
        <taxon>Eukaryota</taxon>
        <taxon>Viridiplantae</taxon>
        <taxon>Streptophyta</taxon>
        <taxon>Embryophyta</taxon>
        <taxon>Tracheophyta</taxon>
        <taxon>Spermatophyta</taxon>
        <taxon>Magnoliopsida</taxon>
        <taxon>eudicotyledons</taxon>
        <taxon>Gunneridae</taxon>
        <taxon>Pentapetalae</taxon>
        <taxon>asterids</taxon>
        <taxon>lamiids</taxon>
        <taxon>Lamiales</taxon>
        <taxon>Oleaceae</taxon>
        <taxon>Forsythieae</taxon>
        <taxon>Forsythia</taxon>
    </lineage>
</organism>
<protein>
    <submittedName>
        <fullName evidence="2">Uncharacterized protein</fullName>
    </submittedName>
</protein>